<evidence type="ECO:0000313" key="1">
    <source>
        <dbReference type="EMBL" id="EFA79584.1"/>
    </source>
</evidence>
<organism evidence="1 2">
    <name type="scientific">Heterostelium pallidum (strain ATCC 26659 / Pp 5 / PN500)</name>
    <name type="common">Cellular slime mold</name>
    <name type="synonym">Polysphondylium pallidum</name>
    <dbReference type="NCBI Taxonomy" id="670386"/>
    <lineage>
        <taxon>Eukaryota</taxon>
        <taxon>Amoebozoa</taxon>
        <taxon>Evosea</taxon>
        <taxon>Eumycetozoa</taxon>
        <taxon>Dictyostelia</taxon>
        <taxon>Acytosteliales</taxon>
        <taxon>Acytosteliaceae</taxon>
        <taxon>Heterostelium</taxon>
    </lineage>
</organism>
<evidence type="ECO:0000313" key="2">
    <source>
        <dbReference type="Proteomes" id="UP000001396"/>
    </source>
</evidence>
<gene>
    <name evidence="1" type="ORF">PPL_07636</name>
</gene>
<dbReference type="InParanoid" id="D3BGI4"/>
<dbReference type="GeneID" id="31363117"/>
<dbReference type="RefSeq" id="XP_020431705.1">
    <property type="nucleotide sequence ID" value="XM_020578470.1"/>
</dbReference>
<name>D3BGI4_HETP5</name>
<keyword evidence="2" id="KW-1185">Reference proteome</keyword>
<protein>
    <submittedName>
        <fullName evidence="1">Uncharacterized protein</fullName>
    </submittedName>
</protein>
<proteinExistence type="predicted"/>
<reference evidence="1 2" key="1">
    <citation type="journal article" date="2011" name="Genome Res.">
        <title>Phylogeny-wide analysis of social amoeba genomes highlights ancient origins for complex intercellular communication.</title>
        <authorList>
            <person name="Heidel A.J."/>
            <person name="Lawal H.M."/>
            <person name="Felder M."/>
            <person name="Schilde C."/>
            <person name="Helps N.R."/>
            <person name="Tunggal B."/>
            <person name="Rivero F."/>
            <person name="John U."/>
            <person name="Schleicher M."/>
            <person name="Eichinger L."/>
            <person name="Platzer M."/>
            <person name="Noegel A.A."/>
            <person name="Schaap P."/>
            <person name="Gloeckner G."/>
        </authorList>
    </citation>
    <scope>NUCLEOTIDE SEQUENCE [LARGE SCALE GENOMIC DNA]</scope>
    <source>
        <strain evidence="2">ATCC 26659 / Pp 5 / PN500</strain>
    </source>
</reference>
<accession>D3BGI4</accession>
<dbReference type="Proteomes" id="UP000001396">
    <property type="component" value="Unassembled WGS sequence"/>
</dbReference>
<sequence>MIYLVYLSESIQLFIKKGQTWEKKAEHGNVDEEYIKFKMNINKGDSYEFLMVCNSSLQDLIPRVYSVDVRSDGMEEKITFTDFLNGEYKGETPMKFRWCGYNIFPFNITNRNSMMGGDYVLHMKREDIFVVVLIQFTLSIKIYTIDNSGKWNLRASTPKHDDPYLIYKIEFGRGDFLRFAVVNNESYQDYHPKIYSVDIRSEDSEEKFEYIDEDGNTYSGETPKKFTWCGYNLFGFNVTNKNKILGGDYVLHLKREAKCIPKYKY</sequence>
<dbReference type="EMBL" id="ADBJ01000034">
    <property type="protein sequence ID" value="EFA79584.1"/>
    <property type="molecule type" value="Genomic_DNA"/>
</dbReference>
<comment type="caution">
    <text evidence="1">The sequence shown here is derived from an EMBL/GenBank/DDBJ whole genome shotgun (WGS) entry which is preliminary data.</text>
</comment>
<dbReference type="AlphaFoldDB" id="D3BGI4"/>